<sequence>MAKRRYAVFIKLAINYLKIETTLWRRIKKACGPVIVPQYPSDLVTIKVSIVFNELRLSMIIFNALKKN</sequence>
<reference evidence="1 2" key="1">
    <citation type="journal article" date="2018" name="Sci. Rep.">
        <title>Genomic signatures of local adaptation to the degree of environmental predictability in rotifers.</title>
        <authorList>
            <person name="Franch-Gras L."/>
            <person name="Hahn C."/>
            <person name="Garcia-Roger E.M."/>
            <person name="Carmona M.J."/>
            <person name="Serra M."/>
            <person name="Gomez A."/>
        </authorList>
    </citation>
    <scope>NUCLEOTIDE SEQUENCE [LARGE SCALE GENOMIC DNA]</scope>
    <source>
        <strain evidence="1">HYR1</strain>
    </source>
</reference>
<evidence type="ECO:0000313" key="2">
    <source>
        <dbReference type="Proteomes" id="UP000276133"/>
    </source>
</evidence>
<dbReference type="Proteomes" id="UP000276133">
    <property type="component" value="Unassembled WGS sequence"/>
</dbReference>
<evidence type="ECO:0000313" key="1">
    <source>
        <dbReference type="EMBL" id="RMZ96853.1"/>
    </source>
</evidence>
<proteinExistence type="predicted"/>
<accession>A0A3M7PCX3</accession>
<keyword evidence="2" id="KW-1185">Reference proteome</keyword>
<dbReference type="EMBL" id="REGN01011840">
    <property type="protein sequence ID" value="RMZ96853.1"/>
    <property type="molecule type" value="Genomic_DNA"/>
</dbReference>
<name>A0A3M7PCX3_BRAPC</name>
<organism evidence="1 2">
    <name type="scientific">Brachionus plicatilis</name>
    <name type="common">Marine rotifer</name>
    <name type="synonym">Brachionus muelleri</name>
    <dbReference type="NCBI Taxonomy" id="10195"/>
    <lineage>
        <taxon>Eukaryota</taxon>
        <taxon>Metazoa</taxon>
        <taxon>Spiralia</taxon>
        <taxon>Gnathifera</taxon>
        <taxon>Rotifera</taxon>
        <taxon>Eurotatoria</taxon>
        <taxon>Monogononta</taxon>
        <taxon>Pseudotrocha</taxon>
        <taxon>Ploima</taxon>
        <taxon>Brachionidae</taxon>
        <taxon>Brachionus</taxon>
    </lineage>
</organism>
<dbReference type="AlphaFoldDB" id="A0A3M7PCX3"/>
<gene>
    <name evidence="1" type="ORF">BpHYR1_035976</name>
</gene>
<comment type="caution">
    <text evidence="1">The sequence shown here is derived from an EMBL/GenBank/DDBJ whole genome shotgun (WGS) entry which is preliminary data.</text>
</comment>
<protein>
    <submittedName>
        <fullName evidence="1">Uncharacterized protein</fullName>
    </submittedName>
</protein>